<reference evidence="4 5" key="1">
    <citation type="submission" date="2019-07" db="EMBL/GenBank/DDBJ databases">
        <title>Whole genome shotgun sequence of Sporosarcina luteola NBRC 105378.</title>
        <authorList>
            <person name="Hosoyama A."/>
            <person name="Uohara A."/>
            <person name="Ohji S."/>
            <person name="Ichikawa N."/>
        </authorList>
    </citation>
    <scope>NUCLEOTIDE SEQUENCE [LARGE SCALE GENOMIC DNA]</scope>
    <source>
        <strain evidence="4 5">NBRC 105378</strain>
    </source>
</reference>
<feature type="domain" description="DUF5808" evidence="3">
    <location>
        <begin position="326"/>
        <end position="351"/>
    </location>
</feature>
<dbReference type="InterPro" id="IPR014574">
    <property type="entry name" value="UCP032908"/>
</dbReference>
<feature type="transmembrane region" description="Helical" evidence="1">
    <location>
        <begin position="265"/>
        <end position="287"/>
    </location>
</feature>
<name>A0A511Z4B0_9BACL</name>
<feature type="transmembrane region" description="Helical" evidence="1">
    <location>
        <begin position="50"/>
        <end position="68"/>
    </location>
</feature>
<keyword evidence="1" id="KW-0812">Transmembrane</keyword>
<feature type="transmembrane region" description="Helical" evidence="1">
    <location>
        <begin position="6"/>
        <end position="24"/>
    </location>
</feature>
<evidence type="ECO:0000313" key="5">
    <source>
        <dbReference type="Proteomes" id="UP000321901"/>
    </source>
</evidence>
<evidence type="ECO:0000256" key="1">
    <source>
        <dbReference type="SAM" id="Phobius"/>
    </source>
</evidence>
<dbReference type="InterPro" id="IPR043831">
    <property type="entry name" value="DUF5808"/>
</dbReference>
<feature type="transmembrane region" description="Helical" evidence="1">
    <location>
        <begin position="233"/>
        <end position="253"/>
    </location>
</feature>
<dbReference type="Pfam" id="PF07853">
    <property type="entry name" value="DUF1648"/>
    <property type="match status" value="1"/>
</dbReference>
<dbReference type="PANTHER" id="PTHR37810">
    <property type="entry name" value="IMMUNITY PROTEIN SDPI"/>
    <property type="match status" value="1"/>
</dbReference>
<dbReference type="RefSeq" id="WP_147055133.1">
    <property type="nucleotide sequence ID" value="NZ_BJYL01000006.1"/>
</dbReference>
<comment type="caution">
    <text evidence="4">The sequence shown here is derived from an EMBL/GenBank/DDBJ whole genome shotgun (WGS) entry which is preliminary data.</text>
</comment>
<feature type="transmembrane region" description="Helical" evidence="1">
    <location>
        <begin position="185"/>
        <end position="207"/>
    </location>
</feature>
<dbReference type="Proteomes" id="UP000321901">
    <property type="component" value="Unassembled WGS sequence"/>
</dbReference>
<dbReference type="EMBL" id="BJYL01000006">
    <property type="protein sequence ID" value="GEN82262.1"/>
    <property type="molecule type" value="Genomic_DNA"/>
</dbReference>
<dbReference type="AlphaFoldDB" id="A0A511Z4B0"/>
<organism evidence="4 5">
    <name type="scientific">Sporosarcina luteola</name>
    <dbReference type="NCBI Taxonomy" id="582850"/>
    <lineage>
        <taxon>Bacteria</taxon>
        <taxon>Bacillati</taxon>
        <taxon>Bacillota</taxon>
        <taxon>Bacilli</taxon>
        <taxon>Bacillales</taxon>
        <taxon>Caryophanaceae</taxon>
        <taxon>Sporosarcina</taxon>
    </lineage>
</organism>
<evidence type="ECO:0000259" key="3">
    <source>
        <dbReference type="Pfam" id="PF19124"/>
    </source>
</evidence>
<dbReference type="InterPro" id="IPR012867">
    <property type="entry name" value="DUF1648"/>
</dbReference>
<sequence>MLVAIFFAIILFITIIQASIPFLLKKTIAFGVTIPEGHSGDKNLANYKKIYSSIIVILGLVGLLIFTLRGLNEHLGEEQIGVMGLIIQLVLLISSMVLYLYFHIQTTKRKREMKWGENLKMVRVADLTRQSNDEMLPSIIFALPVVVTIGLIAYTAIHYPAMPDQIPTHWGPSGQPDAFTEKSPFSVIALLLILLVTQGMMVAFNVFTKKSGVKLNAARRNSSRIQQMSFRKYTSWFMFLTSLLMTILIGFLQLTTIHGDIGGPFLMLAAPLGFLVILLLATAIYAFKVGQGGSRIQPEIEEEAITGVTDSDDDVYWKAGVFYVNKNDPSIFVEKRFGIGWTMNFGNPIGYLIIFVPVLIIIAISFSL</sequence>
<evidence type="ECO:0000259" key="2">
    <source>
        <dbReference type="Pfam" id="PF07853"/>
    </source>
</evidence>
<feature type="transmembrane region" description="Helical" evidence="1">
    <location>
        <begin position="345"/>
        <end position="366"/>
    </location>
</feature>
<keyword evidence="5" id="KW-1185">Reference proteome</keyword>
<dbReference type="GO" id="GO:0009636">
    <property type="term" value="P:response to toxic substance"/>
    <property type="evidence" value="ECO:0007669"/>
    <property type="project" value="TreeGrafter"/>
</dbReference>
<dbReference type="Pfam" id="PF19124">
    <property type="entry name" value="DUF5808"/>
    <property type="match status" value="1"/>
</dbReference>
<protein>
    <submittedName>
        <fullName evidence="4">Membrane protein</fullName>
    </submittedName>
</protein>
<gene>
    <name evidence="4" type="ORF">SLU01_05740</name>
</gene>
<accession>A0A511Z4B0</accession>
<dbReference type="PIRSF" id="PIRSF032908">
    <property type="entry name" value="UCP032908"/>
    <property type="match status" value="1"/>
</dbReference>
<feature type="transmembrane region" description="Helical" evidence="1">
    <location>
        <begin position="80"/>
        <end position="102"/>
    </location>
</feature>
<keyword evidence="1" id="KW-0472">Membrane</keyword>
<dbReference type="PANTHER" id="PTHR37810:SF5">
    <property type="entry name" value="IMMUNITY PROTEIN SDPI"/>
    <property type="match status" value="1"/>
</dbReference>
<evidence type="ECO:0000313" key="4">
    <source>
        <dbReference type="EMBL" id="GEN82262.1"/>
    </source>
</evidence>
<proteinExistence type="predicted"/>
<keyword evidence="1" id="KW-1133">Transmembrane helix</keyword>
<feature type="transmembrane region" description="Helical" evidence="1">
    <location>
        <begin position="139"/>
        <end position="157"/>
    </location>
</feature>
<dbReference type="OrthoDB" id="157646at2"/>
<feature type="domain" description="DUF1648" evidence="2">
    <location>
        <begin position="147"/>
        <end position="193"/>
    </location>
</feature>